<protein>
    <submittedName>
        <fullName evidence="1">Uncharacterized protein</fullName>
    </submittedName>
</protein>
<evidence type="ECO:0000313" key="1">
    <source>
        <dbReference type="EMBL" id="KKN76353.1"/>
    </source>
</evidence>
<reference evidence="1" key="1">
    <citation type="journal article" date="2015" name="Nature">
        <title>Complex archaea that bridge the gap between prokaryotes and eukaryotes.</title>
        <authorList>
            <person name="Spang A."/>
            <person name="Saw J.H."/>
            <person name="Jorgensen S.L."/>
            <person name="Zaremba-Niedzwiedzka K."/>
            <person name="Martijn J."/>
            <person name="Lind A.E."/>
            <person name="van Eijk R."/>
            <person name="Schleper C."/>
            <person name="Guy L."/>
            <person name="Ettema T.J."/>
        </authorList>
    </citation>
    <scope>NUCLEOTIDE SEQUENCE</scope>
</reference>
<name>A0A0F9WDQ7_9ZZZZ</name>
<sequence>MTITKKIEIAKFNPCSEAVEFREKFKTFEESWQNCPRGDWMLWIAQRLKVDKRILTLAKGKCVETVLHLMKDDRSKAAVKAAIDYGNGLIDGDQLSAAAYDAAAADDAAAYDAYAAYAAYAAAYDDAAADD</sequence>
<gene>
    <name evidence="1" type="ORF">LCGC14_0370390</name>
</gene>
<feature type="non-terminal residue" evidence="1">
    <location>
        <position position="131"/>
    </location>
</feature>
<accession>A0A0F9WDQ7</accession>
<dbReference type="EMBL" id="LAZR01000296">
    <property type="protein sequence ID" value="KKN76353.1"/>
    <property type="molecule type" value="Genomic_DNA"/>
</dbReference>
<organism evidence="1">
    <name type="scientific">marine sediment metagenome</name>
    <dbReference type="NCBI Taxonomy" id="412755"/>
    <lineage>
        <taxon>unclassified sequences</taxon>
        <taxon>metagenomes</taxon>
        <taxon>ecological metagenomes</taxon>
    </lineage>
</organism>
<dbReference type="AlphaFoldDB" id="A0A0F9WDQ7"/>
<proteinExistence type="predicted"/>
<comment type="caution">
    <text evidence="1">The sequence shown here is derived from an EMBL/GenBank/DDBJ whole genome shotgun (WGS) entry which is preliminary data.</text>
</comment>